<dbReference type="Proteomes" id="UP001149821">
    <property type="component" value="Unassembled WGS sequence"/>
</dbReference>
<dbReference type="Gene3D" id="3.40.50.720">
    <property type="entry name" value="NAD(P)-binding Rossmann-like Domain"/>
    <property type="match status" value="1"/>
</dbReference>
<evidence type="ECO:0000259" key="2">
    <source>
        <dbReference type="Pfam" id="PF13478"/>
    </source>
</evidence>
<proteinExistence type="predicted"/>
<comment type="caution">
    <text evidence="3">The sequence shown here is derived from an EMBL/GenBank/DDBJ whole genome shotgun (WGS) entry which is preliminary data.</text>
</comment>
<dbReference type="EMBL" id="JAJUBB010000001">
    <property type="protein sequence ID" value="MDD1779574.1"/>
    <property type="molecule type" value="Genomic_DNA"/>
</dbReference>
<protein>
    <submittedName>
        <fullName evidence="3">XdhC family protein</fullName>
    </submittedName>
</protein>
<feature type="domain" description="XdhC Rossmann" evidence="2">
    <location>
        <begin position="181"/>
        <end position="321"/>
    </location>
</feature>
<dbReference type="Pfam" id="PF13478">
    <property type="entry name" value="XdhC_C"/>
    <property type="match status" value="1"/>
</dbReference>
<feature type="domain" description="XdhC- CoxI" evidence="1">
    <location>
        <begin position="18"/>
        <end position="81"/>
    </location>
</feature>
<accession>A0ABT5QF00</accession>
<evidence type="ECO:0000259" key="1">
    <source>
        <dbReference type="Pfam" id="PF02625"/>
    </source>
</evidence>
<dbReference type="PANTHER" id="PTHR30388:SF4">
    <property type="entry name" value="MOLYBDENUM COFACTOR INSERTION CHAPERONE PAOD"/>
    <property type="match status" value="1"/>
</dbReference>
<dbReference type="InterPro" id="IPR027051">
    <property type="entry name" value="XdhC_Rossmann_dom"/>
</dbReference>
<dbReference type="InterPro" id="IPR052698">
    <property type="entry name" value="MoCofactor_Util/Proc"/>
</dbReference>
<organism evidence="3 4">
    <name type="scientific">Enterovibrio qingdaonensis</name>
    <dbReference type="NCBI Taxonomy" id="2899818"/>
    <lineage>
        <taxon>Bacteria</taxon>
        <taxon>Pseudomonadati</taxon>
        <taxon>Pseudomonadota</taxon>
        <taxon>Gammaproteobacteria</taxon>
        <taxon>Vibrionales</taxon>
        <taxon>Vibrionaceae</taxon>
        <taxon>Enterovibrio</taxon>
    </lineage>
</organism>
<sequence>MSHHIYHLLSQWFPQKDSTEWVLGTVFSTEGPCYRKAGAMMLFSGEGQQLGMLSGGCLESDIQRQAKKVMNNNKPMTLTYDSEDEENITYQLGIGCGGTVHICLHPITTENRYLALDKLYTSLKLRLSGHYMQRINGESQGEFEPTSEAHQMLSDKHKIGTSIQREGQHWLSTFIQPPIHLLIAGGGADAQPIASLAKTIGWQVSLWDPRPANARPERFTDIDTFMRSDARTLSQYCNDKHVDALVIMSHNLELDAAVLESTLSTSLSYIALLGPDRRRNEVFTLARVIDTDLPCKVYGPAGLNLGAALPEGIAISILSECIAVLNGADANSLSGK</sequence>
<dbReference type="PANTHER" id="PTHR30388">
    <property type="entry name" value="ALDEHYDE OXIDOREDUCTASE MOLYBDENUM COFACTOR ASSEMBLY PROTEIN"/>
    <property type="match status" value="1"/>
</dbReference>
<evidence type="ECO:0000313" key="3">
    <source>
        <dbReference type="EMBL" id="MDD1779574.1"/>
    </source>
</evidence>
<dbReference type="Pfam" id="PF02625">
    <property type="entry name" value="XdhC_CoxI"/>
    <property type="match status" value="1"/>
</dbReference>
<reference evidence="3" key="1">
    <citation type="submission" date="2021-12" db="EMBL/GenBank/DDBJ databases">
        <title>Enterovibrio ZSDZ35 sp. nov. and Enterovibrio ZSDZ42 sp. nov., isolated from coastal seawater in Qingdao.</title>
        <authorList>
            <person name="Zhang P."/>
        </authorList>
    </citation>
    <scope>NUCLEOTIDE SEQUENCE</scope>
    <source>
        <strain evidence="3">ZSDZ35</strain>
    </source>
</reference>
<dbReference type="InterPro" id="IPR003777">
    <property type="entry name" value="XdhC_CoxI"/>
</dbReference>
<evidence type="ECO:0000313" key="4">
    <source>
        <dbReference type="Proteomes" id="UP001149821"/>
    </source>
</evidence>
<gene>
    <name evidence="3" type="ORF">LRP49_00070</name>
</gene>
<keyword evidence="4" id="KW-1185">Reference proteome</keyword>
<dbReference type="RefSeq" id="WP_274139355.1">
    <property type="nucleotide sequence ID" value="NZ_JAJUBB010000001.1"/>
</dbReference>
<name>A0ABT5QF00_9GAMM</name>